<dbReference type="HOGENOM" id="CLU_2278652_0_0_1"/>
<keyword evidence="2" id="KW-0472">Membrane</keyword>
<dbReference type="Proteomes" id="UP000011064">
    <property type="component" value="Unassembled WGS sequence"/>
</dbReference>
<protein>
    <submittedName>
        <fullName evidence="3">Uncharacterized protein</fullName>
    </submittedName>
</protein>
<accession>L8FSA1</accession>
<sequence length="102" mass="11620">MTRLQLLSFKSSNAVSFFVTDHLIAVTAFIMAFTMLRLHRTRQLLTIRLGASRWALEIAPENANLKTEAIRLNGELEAVELEIEFEKEDREQDGNKDAALDD</sequence>
<proteinExistence type="predicted"/>
<evidence type="ECO:0000256" key="1">
    <source>
        <dbReference type="SAM" id="Coils"/>
    </source>
</evidence>
<feature type="coiled-coil region" evidence="1">
    <location>
        <begin position="62"/>
        <end position="89"/>
    </location>
</feature>
<evidence type="ECO:0000313" key="4">
    <source>
        <dbReference type="Proteomes" id="UP000011064"/>
    </source>
</evidence>
<keyword evidence="4" id="KW-1185">Reference proteome</keyword>
<dbReference type="InParanoid" id="L8FSA1"/>
<dbReference type="EMBL" id="GL573316">
    <property type="protein sequence ID" value="ELR03444.1"/>
    <property type="molecule type" value="Genomic_DNA"/>
</dbReference>
<dbReference type="VEuPathDB" id="FungiDB:GMDG_06177"/>
<dbReference type="AlphaFoldDB" id="L8FSA1"/>
<gene>
    <name evidence="3" type="ORF">GMDG_06177</name>
</gene>
<evidence type="ECO:0000256" key="2">
    <source>
        <dbReference type="SAM" id="Phobius"/>
    </source>
</evidence>
<evidence type="ECO:0000313" key="3">
    <source>
        <dbReference type="EMBL" id="ELR03444.1"/>
    </source>
</evidence>
<keyword evidence="2" id="KW-0812">Transmembrane</keyword>
<keyword evidence="2" id="KW-1133">Transmembrane helix</keyword>
<feature type="transmembrane region" description="Helical" evidence="2">
    <location>
        <begin position="15"/>
        <end position="38"/>
    </location>
</feature>
<organism evidence="3 4">
    <name type="scientific">Pseudogymnoascus destructans (strain ATCC MYA-4855 / 20631-21)</name>
    <name type="common">Bat white-nose syndrome fungus</name>
    <name type="synonym">Geomyces destructans</name>
    <dbReference type="NCBI Taxonomy" id="658429"/>
    <lineage>
        <taxon>Eukaryota</taxon>
        <taxon>Fungi</taxon>
        <taxon>Dikarya</taxon>
        <taxon>Ascomycota</taxon>
        <taxon>Pezizomycotina</taxon>
        <taxon>Leotiomycetes</taxon>
        <taxon>Thelebolales</taxon>
        <taxon>Thelebolaceae</taxon>
        <taxon>Pseudogymnoascus</taxon>
    </lineage>
</organism>
<name>L8FSA1_PSED2</name>
<reference evidence="4" key="1">
    <citation type="submission" date="2010-09" db="EMBL/GenBank/DDBJ databases">
        <title>The genome sequence of Geomyces destructans 20631-21.</title>
        <authorList>
            <consortium name="The Broad Institute Genome Sequencing Platform"/>
            <person name="Cuomo C.A."/>
            <person name="Blehert D.S."/>
            <person name="Lorch J.M."/>
            <person name="Young S.K."/>
            <person name="Zeng Q."/>
            <person name="Gargeya S."/>
            <person name="Fitzgerald M."/>
            <person name="Haas B."/>
            <person name="Abouelleil A."/>
            <person name="Alvarado L."/>
            <person name="Arachchi H.M."/>
            <person name="Berlin A."/>
            <person name="Brown A."/>
            <person name="Chapman S.B."/>
            <person name="Chen Z."/>
            <person name="Dunbar C."/>
            <person name="Freedman E."/>
            <person name="Gearin G."/>
            <person name="Gellesch M."/>
            <person name="Goldberg J."/>
            <person name="Griggs A."/>
            <person name="Gujja S."/>
            <person name="Heiman D."/>
            <person name="Howarth C."/>
            <person name="Larson L."/>
            <person name="Lui A."/>
            <person name="MacDonald P.J.P."/>
            <person name="Montmayeur A."/>
            <person name="Murphy C."/>
            <person name="Neiman D."/>
            <person name="Pearson M."/>
            <person name="Priest M."/>
            <person name="Roberts A."/>
            <person name="Saif S."/>
            <person name="Shea T."/>
            <person name="Shenoy N."/>
            <person name="Sisk P."/>
            <person name="Stolte C."/>
            <person name="Sykes S."/>
            <person name="Wortman J."/>
            <person name="Nusbaum C."/>
            <person name="Birren B."/>
        </authorList>
    </citation>
    <scope>NUCLEOTIDE SEQUENCE [LARGE SCALE GENOMIC DNA]</scope>
    <source>
        <strain evidence="4">ATCC MYA-4855 / 20631-21</strain>
    </source>
</reference>
<keyword evidence="1" id="KW-0175">Coiled coil</keyword>